<comment type="subcellular location">
    <subcellularLocation>
        <location evidence="1">Membrane</location>
        <topology evidence="1">Multi-pass membrane protein</topology>
    </subcellularLocation>
</comment>
<dbReference type="Proteomes" id="UP000625079">
    <property type="component" value="Unassembled WGS sequence"/>
</dbReference>
<evidence type="ECO:0000256" key="3">
    <source>
        <dbReference type="ARBA" id="ARBA00022989"/>
    </source>
</evidence>
<organism evidence="6 7">
    <name type="scientific">Bradyrhizobium guangdongense</name>
    <dbReference type="NCBI Taxonomy" id="1325090"/>
    <lineage>
        <taxon>Bacteria</taxon>
        <taxon>Pseudomonadati</taxon>
        <taxon>Pseudomonadota</taxon>
        <taxon>Alphaproteobacteria</taxon>
        <taxon>Hyphomicrobiales</taxon>
        <taxon>Nitrobacteraceae</taxon>
        <taxon>Bradyrhizobium</taxon>
    </lineage>
</organism>
<evidence type="ECO:0000313" key="7">
    <source>
        <dbReference type="Proteomes" id="UP000625079"/>
    </source>
</evidence>
<feature type="transmembrane region" description="Helical" evidence="5">
    <location>
        <begin position="77"/>
        <end position="93"/>
    </location>
</feature>
<proteinExistence type="predicted"/>
<feature type="transmembrane region" description="Helical" evidence="5">
    <location>
        <begin position="15"/>
        <end position="33"/>
    </location>
</feature>
<feature type="transmembrane region" description="Helical" evidence="5">
    <location>
        <begin position="158"/>
        <end position="179"/>
    </location>
</feature>
<reference evidence="6" key="2">
    <citation type="submission" date="2022-12" db="EMBL/GenBank/DDBJ databases">
        <authorList>
            <person name="Sun Q."/>
            <person name="Zhou Y."/>
        </authorList>
    </citation>
    <scope>NUCLEOTIDE SEQUENCE</scope>
    <source>
        <strain evidence="6">CGMCC 1.15034</strain>
    </source>
</reference>
<dbReference type="PANTHER" id="PTHR30249">
    <property type="entry name" value="PUTATIVE SEROTONIN TRANSPORTER"/>
    <property type="match status" value="1"/>
</dbReference>
<keyword evidence="3 5" id="KW-1133">Transmembrane helix</keyword>
<evidence type="ECO:0000256" key="1">
    <source>
        <dbReference type="ARBA" id="ARBA00004141"/>
    </source>
</evidence>
<feature type="transmembrane region" description="Helical" evidence="5">
    <location>
        <begin position="45"/>
        <end position="65"/>
    </location>
</feature>
<keyword evidence="2 5" id="KW-0812">Transmembrane</keyword>
<dbReference type="EMBL" id="BMHC01000027">
    <property type="protein sequence ID" value="GGI32906.1"/>
    <property type="molecule type" value="Genomic_DNA"/>
</dbReference>
<dbReference type="GO" id="GO:0016020">
    <property type="term" value="C:membrane"/>
    <property type="evidence" value="ECO:0007669"/>
    <property type="project" value="UniProtKB-SubCell"/>
</dbReference>
<reference evidence="6" key="1">
    <citation type="journal article" date="2014" name="Int. J. Syst. Evol. Microbiol.">
        <title>Complete genome sequence of Corynebacterium casei LMG S-19264T (=DSM 44701T), isolated from a smear-ripened cheese.</title>
        <authorList>
            <consortium name="US DOE Joint Genome Institute (JGI-PGF)"/>
            <person name="Walter F."/>
            <person name="Albersmeier A."/>
            <person name="Kalinowski J."/>
            <person name="Ruckert C."/>
        </authorList>
    </citation>
    <scope>NUCLEOTIDE SEQUENCE</scope>
    <source>
        <strain evidence="6">CGMCC 1.15034</strain>
    </source>
</reference>
<comment type="caution">
    <text evidence="6">The sequence shown here is derived from an EMBL/GenBank/DDBJ whole genome shotgun (WGS) entry which is preliminary data.</text>
</comment>
<gene>
    <name evidence="6" type="primary">lrgB</name>
    <name evidence="6" type="ORF">GCM10010987_71740</name>
</gene>
<sequence length="241" mass="24467">MSGLEHLAPSSLRTLAEQPLLATGGTVLIYLVGSRISRASGHHPILNLTLLAIVIVACCLDAIGIPYETYLRAADHIHFMLGPAVVLLSVPLFRQRATICGSAPLIALALTIGLPIGIISGAGIAWALGASPRVVLSLAPKSVTSGIALGISEQIGGVPGLTVVVVIMTGITGAVLGPIITRLAKIEDARIVGLAMGIASHGIGTARALQIGETAGAFSGLGMALNGVLTSVLLPVIIYFI</sequence>
<protein>
    <submittedName>
        <fullName evidence="6">Membrane protein</fullName>
    </submittedName>
</protein>
<dbReference type="AlphaFoldDB" id="A0AA87WB16"/>
<dbReference type="RefSeq" id="WP_244659480.1">
    <property type="nucleotide sequence ID" value="NZ_BMHC01000027.1"/>
</dbReference>
<dbReference type="Pfam" id="PF04172">
    <property type="entry name" value="LrgB"/>
    <property type="match status" value="1"/>
</dbReference>
<keyword evidence="4 5" id="KW-0472">Membrane</keyword>
<dbReference type="PANTHER" id="PTHR30249:SF0">
    <property type="entry name" value="PLASTIDAL GLYCOLATE_GLYCERATE TRANSLOCATOR 1, CHLOROPLASTIC"/>
    <property type="match status" value="1"/>
</dbReference>
<evidence type="ECO:0000256" key="4">
    <source>
        <dbReference type="ARBA" id="ARBA00023136"/>
    </source>
</evidence>
<evidence type="ECO:0000256" key="5">
    <source>
        <dbReference type="SAM" id="Phobius"/>
    </source>
</evidence>
<feature type="transmembrane region" description="Helical" evidence="5">
    <location>
        <begin position="191"/>
        <end position="209"/>
    </location>
</feature>
<dbReference type="InterPro" id="IPR007300">
    <property type="entry name" value="CidB/LrgB"/>
</dbReference>
<name>A0AA87WB16_9BRAD</name>
<evidence type="ECO:0000313" key="6">
    <source>
        <dbReference type="EMBL" id="GGI32906.1"/>
    </source>
</evidence>
<feature type="transmembrane region" description="Helical" evidence="5">
    <location>
        <begin position="215"/>
        <end position="240"/>
    </location>
</feature>
<evidence type="ECO:0000256" key="2">
    <source>
        <dbReference type="ARBA" id="ARBA00022692"/>
    </source>
</evidence>
<accession>A0AA87WB16</accession>
<feature type="transmembrane region" description="Helical" evidence="5">
    <location>
        <begin position="105"/>
        <end position="128"/>
    </location>
</feature>